<evidence type="ECO:0000256" key="1">
    <source>
        <dbReference type="SAM" id="Phobius"/>
    </source>
</evidence>
<proteinExistence type="predicted"/>
<dbReference type="RefSeq" id="WP_249916342.1">
    <property type="nucleotide sequence ID" value="NZ_JAMGBB010000001.1"/>
</dbReference>
<feature type="transmembrane region" description="Helical" evidence="1">
    <location>
        <begin position="5"/>
        <end position="24"/>
    </location>
</feature>
<sequence>MTRYALIYGAIAGAIAGGVLTIGIASDFSNHTTSLWFGYLVMLVALSLIFVGVKRYRDVQCGGVVRFGKAFALGLAIATVAGLVYALMWETYLQVSGYDFMADYTRSVLKSMQAEGATPAAVQAKAAEMQSMAESYRNPLFRIPMTFIEIFPVGLLVALISAALLRNPKVLPARQR</sequence>
<accession>A0ABT0SC44</accession>
<name>A0ABT0SC44_9SPHN</name>
<feature type="transmembrane region" description="Helical" evidence="1">
    <location>
        <begin position="141"/>
        <end position="165"/>
    </location>
</feature>
<evidence type="ECO:0000313" key="3">
    <source>
        <dbReference type="Proteomes" id="UP001165383"/>
    </source>
</evidence>
<protein>
    <submittedName>
        <fullName evidence="2">DUF4199 domain-containing protein</fullName>
    </submittedName>
</protein>
<reference evidence="2" key="1">
    <citation type="submission" date="2022-05" db="EMBL/GenBank/DDBJ databases">
        <authorList>
            <person name="Jo J.-H."/>
            <person name="Im W.-T."/>
        </authorList>
    </citation>
    <scope>NUCLEOTIDE SEQUENCE</scope>
    <source>
        <strain evidence="2">RB56-2</strain>
    </source>
</reference>
<keyword evidence="1" id="KW-0812">Transmembrane</keyword>
<keyword evidence="1" id="KW-0472">Membrane</keyword>
<gene>
    <name evidence="2" type="ORF">LZ518_12685</name>
</gene>
<keyword evidence="3" id="KW-1185">Reference proteome</keyword>
<dbReference type="Pfam" id="PF13858">
    <property type="entry name" value="DUF4199"/>
    <property type="match status" value="1"/>
</dbReference>
<dbReference type="EMBL" id="JAMGBB010000001">
    <property type="protein sequence ID" value="MCL6741986.1"/>
    <property type="molecule type" value="Genomic_DNA"/>
</dbReference>
<feature type="transmembrane region" description="Helical" evidence="1">
    <location>
        <begin position="36"/>
        <end position="53"/>
    </location>
</feature>
<feature type="transmembrane region" description="Helical" evidence="1">
    <location>
        <begin position="65"/>
        <end position="88"/>
    </location>
</feature>
<evidence type="ECO:0000313" key="2">
    <source>
        <dbReference type="EMBL" id="MCL6741986.1"/>
    </source>
</evidence>
<comment type="caution">
    <text evidence="2">The sequence shown here is derived from an EMBL/GenBank/DDBJ whole genome shotgun (WGS) entry which is preliminary data.</text>
</comment>
<keyword evidence="1" id="KW-1133">Transmembrane helix</keyword>
<dbReference type="Proteomes" id="UP001165383">
    <property type="component" value="Unassembled WGS sequence"/>
</dbReference>
<organism evidence="2 3">
    <name type="scientific">Sphingomonas brevis</name>
    <dbReference type="NCBI Taxonomy" id="2908206"/>
    <lineage>
        <taxon>Bacteria</taxon>
        <taxon>Pseudomonadati</taxon>
        <taxon>Pseudomonadota</taxon>
        <taxon>Alphaproteobacteria</taxon>
        <taxon>Sphingomonadales</taxon>
        <taxon>Sphingomonadaceae</taxon>
        <taxon>Sphingomonas</taxon>
    </lineage>
</organism>
<dbReference type="InterPro" id="IPR025250">
    <property type="entry name" value="DUF4199"/>
</dbReference>